<feature type="transmembrane region" description="Helical" evidence="1">
    <location>
        <begin position="6"/>
        <end position="27"/>
    </location>
</feature>
<evidence type="ECO:0000313" key="2">
    <source>
        <dbReference type="EMBL" id="EWC86761.1"/>
    </source>
</evidence>
<organism evidence="2 3">
    <name type="scientific">Plasmodium falciparum (isolate NF54)</name>
    <dbReference type="NCBI Taxonomy" id="5843"/>
    <lineage>
        <taxon>Eukaryota</taxon>
        <taxon>Sar</taxon>
        <taxon>Alveolata</taxon>
        <taxon>Apicomplexa</taxon>
        <taxon>Aconoidasida</taxon>
        <taxon>Haemosporida</taxon>
        <taxon>Plasmodiidae</taxon>
        <taxon>Plasmodium</taxon>
        <taxon>Plasmodium (Laverania)</taxon>
    </lineage>
</organism>
<reference evidence="2 3" key="1">
    <citation type="submission" date="2013-02" db="EMBL/GenBank/DDBJ databases">
        <title>The Genome Sequence of Plasmodium falciparum NF54.</title>
        <authorList>
            <consortium name="The Broad Institute Genome Sequencing Platform"/>
            <consortium name="The Broad Institute Genome Sequencing Center for Infectious Disease"/>
            <person name="Neafsey D."/>
            <person name="Cheeseman I."/>
            <person name="Volkman S."/>
            <person name="Adams J."/>
            <person name="Walker B."/>
            <person name="Young S.K."/>
            <person name="Zeng Q."/>
            <person name="Gargeya S."/>
            <person name="Fitzgerald M."/>
            <person name="Haas B."/>
            <person name="Abouelleil A."/>
            <person name="Alvarado L."/>
            <person name="Arachchi H.M."/>
            <person name="Berlin A.M."/>
            <person name="Chapman S.B."/>
            <person name="Dewar J."/>
            <person name="Goldberg J."/>
            <person name="Griggs A."/>
            <person name="Gujja S."/>
            <person name="Hansen M."/>
            <person name="Howarth C."/>
            <person name="Imamovic A."/>
            <person name="Larimer J."/>
            <person name="McCowan C."/>
            <person name="Murphy C."/>
            <person name="Neiman D."/>
            <person name="Pearson M."/>
            <person name="Priest M."/>
            <person name="Roberts A."/>
            <person name="Saif S."/>
            <person name="Shea T."/>
            <person name="Sisk P."/>
            <person name="Sykes S."/>
            <person name="Wortman J."/>
            <person name="Nusbaum C."/>
            <person name="Birren B."/>
        </authorList>
    </citation>
    <scope>NUCLEOTIDE SEQUENCE [LARGE SCALE GENOMIC DNA]</scope>
    <source>
        <strain evidence="2 3">NF54</strain>
    </source>
</reference>
<proteinExistence type="predicted"/>
<keyword evidence="1" id="KW-1133">Transmembrane helix</keyword>
<dbReference type="Proteomes" id="UP000030673">
    <property type="component" value="Unassembled WGS sequence"/>
</dbReference>
<gene>
    <name evidence="2" type="ORF">PFNF54_04314</name>
</gene>
<keyword evidence="3" id="KW-1185">Reference proteome</keyword>
<evidence type="ECO:0000256" key="1">
    <source>
        <dbReference type="SAM" id="Phobius"/>
    </source>
</evidence>
<keyword evidence="1" id="KW-0472">Membrane</keyword>
<name>W7JPU4_PLAFO</name>
<accession>W7JPU4</accession>
<dbReference type="EMBL" id="KE123862">
    <property type="protein sequence ID" value="EWC86761.1"/>
    <property type="molecule type" value="Genomic_DNA"/>
</dbReference>
<protein>
    <submittedName>
        <fullName evidence="2">Uncharacterized protein</fullName>
    </submittedName>
</protein>
<evidence type="ECO:0000313" key="3">
    <source>
        <dbReference type="Proteomes" id="UP000030673"/>
    </source>
</evidence>
<keyword evidence="1" id="KW-0812">Transmembrane</keyword>
<sequence length="119" mass="14296">MEKNVNVYLFLYLIIFLEAYFCVSLFSTNIFPREYTKVVEKHLREDYGEIIKTRKILNYFKFDVFLSPSEEAKLKVNIQKYAGDHFIKEYENLMNEDTTDSNKKLAKTMINLIKQQLFQ</sequence>
<dbReference type="AlphaFoldDB" id="W7JPU4"/>